<proteinExistence type="predicted"/>
<dbReference type="InterPro" id="IPR007475">
    <property type="entry name" value="UbiK"/>
</dbReference>
<name>A0A368E4E2_9PROT</name>
<dbReference type="AlphaFoldDB" id="A0A368E4E2"/>
<comment type="caution">
    <text evidence="2">The sequence shown here is derived from an EMBL/GenBank/DDBJ whole genome shotgun (WGS) entry which is preliminary data.</text>
</comment>
<reference evidence="2 3" key="1">
    <citation type="journal article" date="2018" name="Microbiome">
        <title>Fine metagenomic profile of the Mediterranean stratified and mixed water columns revealed by assembly and recruitment.</title>
        <authorList>
            <person name="Haro-Moreno J.M."/>
            <person name="Lopez-Perez M."/>
            <person name="De La Torre J.R."/>
            <person name="Picazo A."/>
            <person name="Camacho A."/>
            <person name="Rodriguez-Valera F."/>
        </authorList>
    </citation>
    <scope>NUCLEOTIDE SEQUENCE [LARGE SCALE GENOMIC DNA]</scope>
    <source>
        <strain evidence="2">MED-G55</strain>
    </source>
</reference>
<feature type="region of interest" description="Disordered" evidence="1">
    <location>
        <begin position="82"/>
        <end position="106"/>
    </location>
</feature>
<gene>
    <name evidence="2" type="ORF">DBW69_01140</name>
</gene>
<dbReference type="Pfam" id="PF04380">
    <property type="entry name" value="BMFP"/>
    <property type="match status" value="1"/>
</dbReference>
<organism evidence="2 3">
    <name type="scientific">PS1 clade bacterium</name>
    <dbReference type="NCBI Taxonomy" id="2175152"/>
    <lineage>
        <taxon>Bacteria</taxon>
        <taxon>Pseudomonadati</taxon>
        <taxon>Pseudomonadota</taxon>
        <taxon>Alphaproteobacteria</taxon>
        <taxon>PS1 clade</taxon>
    </lineage>
</organism>
<dbReference type="Proteomes" id="UP000252132">
    <property type="component" value="Unassembled WGS sequence"/>
</dbReference>
<dbReference type="EMBL" id="QOQF01000002">
    <property type="protein sequence ID" value="RCL78305.1"/>
    <property type="molecule type" value="Genomic_DNA"/>
</dbReference>
<accession>A0A368E4E2</accession>
<evidence type="ECO:0000313" key="2">
    <source>
        <dbReference type="EMBL" id="RCL78305.1"/>
    </source>
</evidence>
<sequence>MSQTREKIVDDFVKLMMGAVGTAQGMQEEASSLMRSRLENTVRKLDLVSREEFDVVAEMAQQARQENEVLVKRLDELEGILSQKSPSTAKKVTRKKPSTTKKSSSG</sequence>
<evidence type="ECO:0000256" key="1">
    <source>
        <dbReference type="SAM" id="MobiDB-lite"/>
    </source>
</evidence>
<protein>
    <submittedName>
        <fullName evidence="2">Pyrroline-5-carboxylate reductase</fullName>
    </submittedName>
</protein>
<evidence type="ECO:0000313" key="3">
    <source>
        <dbReference type="Proteomes" id="UP000252132"/>
    </source>
</evidence>